<keyword evidence="3" id="KW-1185">Reference proteome</keyword>
<dbReference type="Proteomes" id="UP001199044">
    <property type="component" value="Unassembled WGS sequence"/>
</dbReference>
<dbReference type="RefSeq" id="WP_225249776.1">
    <property type="nucleotide sequence ID" value="NZ_JAIWIU010000026.1"/>
</dbReference>
<evidence type="ECO:0000313" key="2">
    <source>
        <dbReference type="EMBL" id="MCA2015418.1"/>
    </source>
</evidence>
<evidence type="ECO:0008006" key="4">
    <source>
        <dbReference type="Google" id="ProtNLM"/>
    </source>
</evidence>
<proteinExistence type="predicted"/>
<feature type="signal peptide" evidence="1">
    <location>
        <begin position="1"/>
        <end position="23"/>
    </location>
</feature>
<sequence>MKLLKTAALGLGCITLAACTSMSQTPKQSEVASLNNPESIKPQLFMLRGDITIGTQTQTLTPCGSQQQFELQIPAEIRTSAEQIATAPYEPMYGEVMGYLVAPSQTGYNGDYAGKFIVTQINTLNGKEKDRCHLYPMPTRVFGTKPTAWSAQFTDQGVVFAPSVGAQHTLAIKGGQLSGAKRVYQLNGGKVTLQATSCVNNTASALYGWQANMTVGTQQYQGCAVLGNTDTSQDWSGIYYATSTTDAGFSVSMQLGQDHTAITRYSYTNGDPDVIEKGFWQPLNTDQIQVVMTRHQQQYLVTQRIFTRNGEQLTATQEKVGSTIYPIASGGLVLFKDFHESAQHHQAKHPNGKQFNSTDKYDEQVDQAVRGYLAQHHQPSEGSHYRWLTYDLNGDDNPELLVQMDWCHREDCTLLIFKNEQHQWQFNSRLKSVTPFYLDTLSTNGWHDLIIAKQNPTTADKLHRLHYLDGHYSELGEKMDQRPTQNSTVLFADGISPAQQGVAL</sequence>
<keyword evidence="1" id="KW-0732">Signal</keyword>
<dbReference type="PROSITE" id="PS51257">
    <property type="entry name" value="PROKAR_LIPOPROTEIN"/>
    <property type="match status" value="1"/>
</dbReference>
<gene>
    <name evidence="2" type="ORF">LDJ79_04790</name>
</gene>
<reference evidence="3" key="1">
    <citation type="submission" date="2023-07" db="EMBL/GenBank/DDBJ databases">
        <title>Molecular identification of indigenous halophilic bacteria isolated from red sea cost, biodegradation of synthetic dyes and assessment of degraded metabolite toxicity.</title>
        <authorList>
            <person name="Chaieb K."/>
            <person name="Altayb H.N."/>
        </authorList>
    </citation>
    <scope>NUCLEOTIDE SEQUENCE [LARGE SCALE GENOMIC DNA]</scope>
    <source>
        <strain evidence="3">K20</strain>
    </source>
</reference>
<protein>
    <recommendedName>
        <fullName evidence="4">Lipoprotein</fullName>
    </recommendedName>
</protein>
<dbReference type="EMBL" id="JAIWIU010000026">
    <property type="protein sequence ID" value="MCA2015418.1"/>
    <property type="molecule type" value="Genomic_DNA"/>
</dbReference>
<accession>A0ABS7YJ74</accession>
<name>A0ABS7YJ74_9VIBR</name>
<evidence type="ECO:0000313" key="3">
    <source>
        <dbReference type="Proteomes" id="UP001199044"/>
    </source>
</evidence>
<evidence type="ECO:0000256" key="1">
    <source>
        <dbReference type="SAM" id="SignalP"/>
    </source>
</evidence>
<feature type="chain" id="PRO_5047095370" description="Lipoprotein" evidence="1">
    <location>
        <begin position="24"/>
        <end position="504"/>
    </location>
</feature>
<comment type="caution">
    <text evidence="2">The sequence shown here is derived from an EMBL/GenBank/DDBJ whole genome shotgun (WGS) entry which is preliminary data.</text>
</comment>
<organism evidence="2 3">
    <name type="scientific">Vibrio tritonius</name>
    <dbReference type="NCBI Taxonomy" id="1435069"/>
    <lineage>
        <taxon>Bacteria</taxon>
        <taxon>Pseudomonadati</taxon>
        <taxon>Pseudomonadota</taxon>
        <taxon>Gammaproteobacteria</taxon>
        <taxon>Vibrionales</taxon>
        <taxon>Vibrionaceae</taxon>
        <taxon>Vibrio</taxon>
    </lineage>
</organism>